<evidence type="ECO:0000256" key="3">
    <source>
        <dbReference type="ARBA" id="ARBA00023136"/>
    </source>
</evidence>
<keyword evidence="2" id="KW-0645">Protease</keyword>
<name>A0A532V2R8_UNCL8</name>
<keyword evidence="2" id="KW-0378">Hydrolase</keyword>
<dbReference type="PROSITE" id="PS51178">
    <property type="entry name" value="PASTA"/>
    <property type="match status" value="1"/>
</dbReference>
<dbReference type="Pfam" id="PF03717">
    <property type="entry name" value="PBP_dimer"/>
    <property type="match status" value="1"/>
</dbReference>
<dbReference type="InterPro" id="IPR012338">
    <property type="entry name" value="Beta-lactam/transpept-like"/>
</dbReference>
<dbReference type="InterPro" id="IPR050515">
    <property type="entry name" value="Beta-lactam/transpept"/>
</dbReference>
<evidence type="ECO:0000259" key="4">
    <source>
        <dbReference type="PROSITE" id="PS51178"/>
    </source>
</evidence>
<dbReference type="Gene3D" id="3.40.710.10">
    <property type="entry name" value="DD-peptidase/beta-lactamase superfamily"/>
    <property type="match status" value="1"/>
</dbReference>
<dbReference type="SUPFAM" id="SSF56519">
    <property type="entry name" value="Penicillin binding protein dimerisation domain"/>
    <property type="match status" value="1"/>
</dbReference>
<dbReference type="Pfam" id="PF03793">
    <property type="entry name" value="PASTA"/>
    <property type="match status" value="1"/>
</dbReference>
<dbReference type="Pfam" id="PF00905">
    <property type="entry name" value="Transpeptidase"/>
    <property type="match status" value="1"/>
</dbReference>
<evidence type="ECO:0000256" key="2">
    <source>
        <dbReference type="ARBA" id="ARBA00022645"/>
    </source>
</evidence>
<dbReference type="GO" id="GO:0071555">
    <property type="term" value="P:cell wall organization"/>
    <property type="evidence" value="ECO:0007669"/>
    <property type="project" value="TreeGrafter"/>
</dbReference>
<keyword evidence="3" id="KW-0472">Membrane</keyword>
<dbReference type="InterPro" id="IPR036138">
    <property type="entry name" value="PBP_dimer_sf"/>
</dbReference>
<dbReference type="GO" id="GO:0008658">
    <property type="term" value="F:penicillin binding"/>
    <property type="evidence" value="ECO:0007669"/>
    <property type="project" value="InterPro"/>
</dbReference>
<dbReference type="CDD" id="cd06575">
    <property type="entry name" value="PASTA_Pbp2x-like_2"/>
    <property type="match status" value="1"/>
</dbReference>
<comment type="caution">
    <text evidence="5">The sequence shown here is derived from an EMBL/GenBank/DDBJ whole genome shotgun (WGS) entry which is preliminary data.</text>
</comment>
<dbReference type="PANTHER" id="PTHR30627:SF1">
    <property type="entry name" value="PEPTIDOGLYCAN D,D-TRANSPEPTIDASE FTSI"/>
    <property type="match status" value="1"/>
</dbReference>
<dbReference type="SUPFAM" id="SSF56601">
    <property type="entry name" value="beta-lactamase/transpeptidase-like"/>
    <property type="match status" value="1"/>
</dbReference>
<dbReference type="InterPro" id="IPR001460">
    <property type="entry name" value="PCN-bd_Tpept"/>
</dbReference>
<dbReference type="AlphaFoldDB" id="A0A532V2R8"/>
<accession>A0A532V2R8</accession>
<dbReference type="Gene3D" id="3.90.1310.10">
    <property type="entry name" value="Penicillin-binding protein 2a (Domain 2)"/>
    <property type="match status" value="1"/>
</dbReference>
<evidence type="ECO:0000256" key="1">
    <source>
        <dbReference type="ARBA" id="ARBA00004370"/>
    </source>
</evidence>
<organism evidence="5 6">
    <name type="scientific">candidate division LCP-89 bacterium B3_LCP</name>
    <dbReference type="NCBI Taxonomy" id="2012998"/>
    <lineage>
        <taxon>Bacteria</taxon>
        <taxon>Pseudomonadati</taxon>
        <taxon>Bacteria division LCP-89</taxon>
    </lineage>
</organism>
<protein>
    <recommendedName>
        <fullName evidence="4">PASTA domain-containing protein</fullName>
    </recommendedName>
</protein>
<dbReference type="EMBL" id="NJBN01000002">
    <property type="protein sequence ID" value="TKJ41483.1"/>
    <property type="molecule type" value="Genomic_DNA"/>
</dbReference>
<sequence length="688" mass="76711">MTARKKSNGRKSRRKVHKNVSKRYVWRMRILAFTIIVLFFVLGGRLFQLQIVDGQKYAQIARRQHIRKVKLESRRGSIVDRAGQEIALDHPQYFTCGVRPAQLKSAGTLCTELAAFTSRPASHYQRRLQSHSPFVYLEWRLTASQADRLQSLGMNGMNLKKTSGRFYPFYRATSQLLGYTDVDGSGIAGLEVQCDEALQGEKGWEIHQRDARGVSIWDPLRSYAQPRDGGTVRLSIDILSQEILHDALIQVQEKYQANWAGGVLLNPKTGEILAISSVPDFDPIRPEIGPLANHKLKPITDLFEPGSVFKVVAATAALEKGIVCLDDSIFCENGSYRIGRKRLKDTHEYGWLTFEDVIVYSSNIGMAKVAEKLGSKEIYRFAARYGFGTPTGIDFPGENSGRLRPYDKWKDIDRANIAMGQGIAANMLQLALAFGAIANDGILMEPRLVLDRTDMKGNHRSYPPREVRRVMEPETARQLRQVLIKCVDEGTGKNAALDGSAVAGKTGTAQVPDLIKGGYYDDRFVSSFAGFITDGKEDRLLVITVCEPQEEHFASQVAAPVFKKVMQRLQPADVIRKTWKPNPIELADVSGGIGKMVSLPDRNIDLKWLRGPALSDISELAREDESIEQTEVLLPDLRGISIREATRILTSYGITVEIDGSGWIVKQSFKPGTSLIKCSTCRLKAKPL</sequence>
<dbReference type="SUPFAM" id="SSF54184">
    <property type="entry name" value="Penicillin-binding protein 2x (pbp-2x), c-terminal domain"/>
    <property type="match status" value="1"/>
</dbReference>
<dbReference type="GO" id="GO:0005886">
    <property type="term" value="C:plasma membrane"/>
    <property type="evidence" value="ECO:0007669"/>
    <property type="project" value="TreeGrafter"/>
</dbReference>
<evidence type="ECO:0000313" key="6">
    <source>
        <dbReference type="Proteomes" id="UP000319619"/>
    </source>
</evidence>
<evidence type="ECO:0000313" key="5">
    <source>
        <dbReference type="EMBL" id="TKJ41483.1"/>
    </source>
</evidence>
<proteinExistence type="predicted"/>
<dbReference type="InterPro" id="IPR005311">
    <property type="entry name" value="PBP_dimer"/>
</dbReference>
<dbReference type="InterPro" id="IPR005543">
    <property type="entry name" value="PASTA_dom"/>
</dbReference>
<gene>
    <name evidence="5" type="ORF">CEE37_02670</name>
</gene>
<comment type="subcellular location">
    <subcellularLocation>
        <location evidence="1">Membrane</location>
    </subcellularLocation>
</comment>
<feature type="domain" description="PASTA" evidence="4">
    <location>
        <begin position="628"/>
        <end position="687"/>
    </location>
</feature>
<reference evidence="5 6" key="1">
    <citation type="submission" date="2017-06" db="EMBL/GenBank/DDBJ databases">
        <title>Novel microbial phyla capable of carbon fixation and sulfur reduction in deep-sea sediments.</title>
        <authorList>
            <person name="Huang J."/>
            <person name="Baker B."/>
            <person name="Wang Y."/>
        </authorList>
    </citation>
    <scope>NUCLEOTIDE SEQUENCE [LARGE SCALE GENOMIC DNA]</scope>
    <source>
        <strain evidence="5">B3_LCP</strain>
    </source>
</reference>
<dbReference type="Proteomes" id="UP000319619">
    <property type="component" value="Unassembled WGS sequence"/>
</dbReference>
<dbReference type="GO" id="GO:0004180">
    <property type="term" value="F:carboxypeptidase activity"/>
    <property type="evidence" value="ECO:0007669"/>
    <property type="project" value="UniProtKB-KW"/>
</dbReference>
<dbReference type="Gene3D" id="3.30.450.330">
    <property type="match status" value="1"/>
</dbReference>
<keyword evidence="2" id="KW-0121">Carboxypeptidase</keyword>
<dbReference type="PANTHER" id="PTHR30627">
    <property type="entry name" value="PEPTIDOGLYCAN D,D-TRANSPEPTIDASE"/>
    <property type="match status" value="1"/>
</dbReference>